<evidence type="ECO:0000313" key="3">
    <source>
        <dbReference type="Proteomes" id="UP000292408"/>
    </source>
</evidence>
<feature type="region of interest" description="Disordered" evidence="1">
    <location>
        <begin position="1"/>
        <end position="62"/>
    </location>
</feature>
<dbReference type="Proteomes" id="UP000292408">
    <property type="component" value="Unassembled WGS sequence"/>
</dbReference>
<evidence type="ECO:0008006" key="4">
    <source>
        <dbReference type="Google" id="ProtNLM"/>
    </source>
</evidence>
<organism evidence="2 3">
    <name type="scientific">Microcella alkaliphila</name>
    <dbReference type="NCBI Taxonomy" id="279828"/>
    <lineage>
        <taxon>Bacteria</taxon>
        <taxon>Bacillati</taxon>
        <taxon>Actinomycetota</taxon>
        <taxon>Actinomycetes</taxon>
        <taxon>Micrococcales</taxon>
        <taxon>Microbacteriaceae</taxon>
        <taxon>Microcella</taxon>
    </lineage>
</organism>
<dbReference type="CDD" id="cd12954">
    <property type="entry name" value="MMP_TTHA0227_like_1"/>
    <property type="match status" value="1"/>
</dbReference>
<sequence length="171" mass="19163">MRGYAGGMPSSRAGDPLSGPSATGGTPNGGAPAGRAAQGRRRARHGKAGRSQLPGAQLRPVHTRRDLFEQTVRATAEYLVDEWPTELSGLRIDVMPMPEQPPGVNGVARWRSIPAQQRVILFRIPIERMSRLHRDDDWHRRMMIENCVFRAVGELIGKDPWDLAPDRFRHW</sequence>
<accession>A0A4Q7TCA7</accession>
<reference evidence="2 3" key="1">
    <citation type="journal article" date="2015" name="Stand. Genomic Sci.">
        <title>Genomic Encyclopedia of Bacterial and Archaeal Type Strains, Phase III: the genomes of soil and plant-associated and newly described type strains.</title>
        <authorList>
            <person name="Whitman W.B."/>
            <person name="Woyke T."/>
            <person name="Klenk H.P."/>
            <person name="Zhou Y."/>
            <person name="Lilburn T.G."/>
            <person name="Beck B.J."/>
            <person name="De Vos P."/>
            <person name="Vandamme P."/>
            <person name="Eisen J.A."/>
            <person name="Garrity G."/>
            <person name="Hugenholtz P."/>
            <person name="Kyrpides N.C."/>
        </authorList>
    </citation>
    <scope>NUCLEOTIDE SEQUENCE [LARGE SCALE GENOMIC DNA]</scope>
    <source>
        <strain evidence="2 3">AC4r</strain>
    </source>
</reference>
<evidence type="ECO:0000313" key="2">
    <source>
        <dbReference type="EMBL" id="RZT58071.1"/>
    </source>
</evidence>
<proteinExistence type="predicted"/>
<dbReference type="EMBL" id="SGXT01000018">
    <property type="protein sequence ID" value="RZT58071.1"/>
    <property type="molecule type" value="Genomic_DNA"/>
</dbReference>
<feature type="compositionally biased region" description="Basic residues" evidence="1">
    <location>
        <begin position="38"/>
        <end position="48"/>
    </location>
</feature>
<name>A0A4Q7TCA7_9MICO</name>
<dbReference type="SUPFAM" id="SSF55486">
    <property type="entry name" value="Metalloproteases ('zincins'), catalytic domain"/>
    <property type="match status" value="1"/>
</dbReference>
<gene>
    <name evidence="2" type="ORF">EV140_2309</name>
</gene>
<protein>
    <recommendedName>
        <fullName evidence="4">Metallopeptidase family protein</fullName>
    </recommendedName>
</protein>
<evidence type="ECO:0000256" key="1">
    <source>
        <dbReference type="SAM" id="MobiDB-lite"/>
    </source>
</evidence>
<dbReference type="AlphaFoldDB" id="A0A4Q7TCA7"/>
<comment type="caution">
    <text evidence="2">The sequence shown here is derived from an EMBL/GenBank/DDBJ whole genome shotgun (WGS) entry which is preliminary data.</text>
</comment>
<keyword evidence="3" id="KW-1185">Reference proteome</keyword>